<organism evidence="1 2">
    <name type="scientific">Solanum commersonii</name>
    <name type="common">Commerson's wild potato</name>
    <name type="synonym">Commerson's nightshade</name>
    <dbReference type="NCBI Taxonomy" id="4109"/>
    <lineage>
        <taxon>Eukaryota</taxon>
        <taxon>Viridiplantae</taxon>
        <taxon>Streptophyta</taxon>
        <taxon>Embryophyta</taxon>
        <taxon>Tracheophyta</taxon>
        <taxon>Spermatophyta</taxon>
        <taxon>Magnoliopsida</taxon>
        <taxon>eudicotyledons</taxon>
        <taxon>Gunneridae</taxon>
        <taxon>Pentapetalae</taxon>
        <taxon>asterids</taxon>
        <taxon>lamiids</taxon>
        <taxon>Solanales</taxon>
        <taxon>Solanaceae</taxon>
        <taxon>Solanoideae</taxon>
        <taxon>Solaneae</taxon>
        <taxon>Solanum</taxon>
    </lineage>
</organism>
<proteinExistence type="predicted"/>
<accession>A0A9J6A8H3</accession>
<dbReference type="AlphaFoldDB" id="A0A9J6A8H3"/>
<protein>
    <submittedName>
        <fullName evidence="1">Uncharacterized protein</fullName>
    </submittedName>
</protein>
<dbReference type="Proteomes" id="UP000824120">
    <property type="component" value="Chromosome 2"/>
</dbReference>
<gene>
    <name evidence="1" type="ORF">H5410_006184</name>
</gene>
<keyword evidence="2" id="KW-1185">Reference proteome</keyword>
<sequence length="91" mass="10705">MTSGVHGVNNSFAIFQTYSWQEQMYQIALFRISRSSKPFNNTNPTNTLQESKWTKLRRLFTFNATPVSDSPKIHYFCRIRHAPLDIFEESE</sequence>
<reference evidence="1 2" key="1">
    <citation type="submission" date="2020-09" db="EMBL/GenBank/DDBJ databases">
        <title>De no assembly of potato wild relative species, Solanum commersonii.</title>
        <authorList>
            <person name="Cho K."/>
        </authorList>
    </citation>
    <scope>NUCLEOTIDE SEQUENCE [LARGE SCALE GENOMIC DNA]</scope>
    <source>
        <strain evidence="1">LZ3.2</strain>
        <tissue evidence="1">Leaf</tissue>
    </source>
</reference>
<comment type="caution">
    <text evidence="1">The sequence shown here is derived from an EMBL/GenBank/DDBJ whole genome shotgun (WGS) entry which is preliminary data.</text>
</comment>
<evidence type="ECO:0000313" key="1">
    <source>
        <dbReference type="EMBL" id="KAG5620966.1"/>
    </source>
</evidence>
<evidence type="ECO:0000313" key="2">
    <source>
        <dbReference type="Proteomes" id="UP000824120"/>
    </source>
</evidence>
<name>A0A9J6A8H3_SOLCO</name>
<dbReference type="EMBL" id="JACXVP010000002">
    <property type="protein sequence ID" value="KAG5620966.1"/>
    <property type="molecule type" value="Genomic_DNA"/>
</dbReference>